<dbReference type="GO" id="GO:0016020">
    <property type="term" value="C:membrane"/>
    <property type="evidence" value="ECO:0007669"/>
    <property type="project" value="UniProtKB-SubCell"/>
</dbReference>
<proteinExistence type="predicted"/>
<feature type="domain" description="Fringe-like glycosyltransferase" evidence="9">
    <location>
        <begin position="65"/>
        <end position="138"/>
    </location>
</feature>
<keyword evidence="2" id="KW-0328">Glycosyltransferase</keyword>
<reference evidence="11" key="1">
    <citation type="journal article" date="2020" name="Genome Biol.">
        <title>Gamete binning: chromosome-level and haplotype-resolved genome assembly enabled by high-throughput single-cell sequencing of gamete genomes.</title>
        <authorList>
            <person name="Campoy J.A."/>
            <person name="Sun H."/>
            <person name="Goel M."/>
            <person name="Jiao W.-B."/>
            <person name="Folz-Donahue K."/>
            <person name="Wang N."/>
            <person name="Rubio M."/>
            <person name="Liu C."/>
            <person name="Kukat C."/>
            <person name="Ruiz D."/>
            <person name="Huettel B."/>
            <person name="Schneeberger K."/>
        </authorList>
    </citation>
    <scope>NUCLEOTIDE SEQUENCE [LARGE SCALE GENOMIC DNA]</scope>
    <source>
        <strain evidence="11">cv. Rojo Pasion</strain>
    </source>
</reference>
<evidence type="ECO:0000256" key="7">
    <source>
        <dbReference type="ARBA" id="ARBA00023136"/>
    </source>
</evidence>
<dbReference type="Pfam" id="PF04646">
    <property type="entry name" value="DUF604"/>
    <property type="match status" value="1"/>
</dbReference>
<dbReference type="InterPro" id="IPR003378">
    <property type="entry name" value="Fringe-like_glycosylTrfase"/>
</dbReference>
<organism evidence="10 11">
    <name type="scientific">Prunus armeniaca</name>
    <name type="common">Apricot</name>
    <name type="synonym">Armeniaca vulgaris</name>
    <dbReference type="NCBI Taxonomy" id="36596"/>
    <lineage>
        <taxon>Eukaryota</taxon>
        <taxon>Viridiplantae</taxon>
        <taxon>Streptophyta</taxon>
        <taxon>Embryophyta</taxon>
        <taxon>Tracheophyta</taxon>
        <taxon>Spermatophyta</taxon>
        <taxon>Magnoliopsida</taxon>
        <taxon>eudicotyledons</taxon>
        <taxon>Gunneridae</taxon>
        <taxon>Pentapetalae</taxon>
        <taxon>rosids</taxon>
        <taxon>fabids</taxon>
        <taxon>Rosales</taxon>
        <taxon>Rosaceae</taxon>
        <taxon>Amygdaloideae</taxon>
        <taxon>Amygdaleae</taxon>
        <taxon>Prunus</taxon>
    </lineage>
</organism>
<evidence type="ECO:0000313" key="11">
    <source>
        <dbReference type="Proteomes" id="UP000507245"/>
    </source>
</evidence>
<keyword evidence="11" id="KW-1185">Reference proteome</keyword>
<dbReference type="GO" id="GO:0012505">
    <property type="term" value="C:endomembrane system"/>
    <property type="evidence" value="ECO:0007669"/>
    <property type="project" value="UniProtKB-SubCell"/>
</dbReference>
<sequence length="345" mass="38996">MEGPPTIHQAMVEAQHHPRVRLAGSKTLPQHDVARHGPTLQSLRRHVTVQTLLRVRFAVRGSYSENRKRELVRWFVIGDDDTVFCTHNLVTVLAKYDHNQMYYIGGTSESVDQVVIHSYSMAYGGGGFAVSYPLAAELVKILDWVHRSVGSIIRLRLKNPGLLTYVGARTCNWSISVSWSYTAQLYPKLITVRKLEAALQMFQMWSLKLGIFTLNTRSVISDSCERSLIYLLDRVERGGKDVTATTYKRHKSIAEINCGKCHCRPALAVKVFNVTAAKLSPEVWDKFNNVVFDIIFEECLTCWRNGQAPRRQCCQIIDGTQGGVVDSVVQVQIRKCNRFESVTPP</sequence>
<dbReference type="EMBL" id="CAEKKB010000006">
    <property type="protein sequence ID" value="CAB4314985.1"/>
    <property type="molecule type" value="Genomic_DNA"/>
</dbReference>
<keyword evidence="6" id="KW-1133">Transmembrane helix</keyword>
<dbReference type="AlphaFoldDB" id="A0A6J5XT67"/>
<comment type="subcellular location">
    <subcellularLocation>
        <location evidence="8">Endomembrane system</location>
        <topology evidence="8">Single-pass membrane protein</topology>
    </subcellularLocation>
    <subcellularLocation>
        <location evidence="1">Membrane</location>
        <topology evidence="1">Single-pass type II membrane protein</topology>
    </subcellularLocation>
</comment>
<dbReference type="Proteomes" id="UP000507245">
    <property type="component" value="Unassembled WGS sequence"/>
</dbReference>
<dbReference type="OrthoDB" id="414175at2759"/>
<dbReference type="PANTHER" id="PTHR10811">
    <property type="entry name" value="FRINGE-RELATED"/>
    <property type="match status" value="1"/>
</dbReference>
<evidence type="ECO:0000256" key="5">
    <source>
        <dbReference type="ARBA" id="ARBA00022968"/>
    </source>
</evidence>
<dbReference type="GO" id="GO:0016757">
    <property type="term" value="F:glycosyltransferase activity"/>
    <property type="evidence" value="ECO:0007669"/>
    <property type="project" value="UniProtKB-KW"/>
</dbReference>
<dbReference type="Gene3D" id="3.90.550.50">
    <property type="match status" value="1"/>
</dbReference>
<evidence type="ECO:0000256" key="2">
    <source>
        <dbReference type="ARBA" id="ARBA00022676"/>
    </source>
</evidence>
<accession>A0A6J5XT67</accession>
<keyword evidence="4" id="KW-0812">Transmembrane</keyword>
<evidence type="ECO:0000256" key="4">
    <source>
        <dbReference type="ARBA" id="ARBA00022692"/>
    </source>
</evidence>
<evidence type="ECO:0000256" key="6">
    <source>
        <dbReference type="ARBA" id="ARBA00022989"/>
    </source>
</evidence>
<dbReference type="Pfam" id="PF02434">
    <property type="entry name" value="Fringe"/>
    <property type="match status" value="1"/>
</dbReference>
<name>A0A6J5XT67_PRUAR</name>
<evidence type="ECO:0000256" key="1">
    <source>
        <dbReference type="ARBA" id="ARBA00004606"/>
    </source>
</evidence>
<evidence type="ECO:0000313" key="10">
    <source>
        <dbReference type="EMBL" id="CAB4314985.1"/>
    </source>
</evidence>
<evidence type="ECO:0000256" key="3">
    <source>
        <dbReference type="ARBA" id="ARBA00022679"/>
    </source>
</evidence>
<gene>
    <name evidence="10" type="ORF">ORAREDHAP_LOCUS39527</name>
</gene>
<keyword evidence="7" id="KW-0472">Membrane</keyword>
<evidence type="ECO:0000256" key="8">
    <source>
        <dbReference type="ARBA" id="ARBA00037847"/>
    </source>
</evidence>
<keyword evidence="3" id="KW-0808">Transferase</keyword>
<evidence type="ECO:0000259" key="9">
    <source>
        <dbReference type="Pfam" id="PF02434"/>
    </source>
</evidence>
<protein>
    <recommendedName>
        <fullName evidence="9">Fringe-like glycosyltransferase domain-containing protein</fullName>
    </recommendedName>
</protein>
<keyword evidence="5" id="KW-0735">Signal-anchor</keyword>
<dbReference type="InterPro" id="IPR006740">
    <property type="entry name" value="DUF604"/>
</dbReference>